<keyword evidence="4" id="KW-1185">Reference proteome</keyword>
<comment type="caution">
    <text evidence="3">The sequence shown here is derived from an EMBL/GenBank/DDBJ whole genome shotgun (WGS) entry which is preliminary data.</text>
</comment>
<name>A0A327MCH0_9PROT</name>
<dbReference type="InterPro" id="IPR007893">
    <property type="entry name" value="Spore_coat_U/FanG"/>
</dbReference>
<dbReference type="SMART" id="SM00972">
    <property type="entry name" value="SCPU"/>
    <property type="match status" value="1"/>
</dbReference>
<keyword evidence="1" id="KW-0732">Signal</keyword>
<evidence type="ECO:0000256" key="1">
    <source>
        <dbReference type="SAM" id="SignalP"/>
    </source>
</evidence>
<gene>
    <name evidence="3" type="ORF">DOO78_06940</name>
</gene>
<reference evidence="4" key="1">
    <citation type="submission" date="2018-06" db="EMBL/GenBank/DDBJ databases">
        <authorList>
            <person name="Khan S.A."/>
        </authorList>
    </citation>
    <scope>NUCLEOTIDE SEQUENCE [LARGE SCALE GENOMIC DNA]</scope>
    <source>
        <strain evidence="4">DB-1506</strain>
    </source>
</reference>
<dbReference type="Pfam" id="PF05229">
    <property type="entry name" value="SCPU"/>
    <property type="match status" value="1"/>
</dbReference>
<sequence>MPIGDPMRRIACLILPAFAALLGGPPAAAQVCTVSTAGTAFGVYDPFAAAPTDSVGSVTVQCQAAVAIGISYSVALGPGGSGNGAARLLRSGDSSLGYQLYSDAARTQVWGDGTGGGRAVSGLLLLTLGRLSLLNSLPVYGRIAARQNVAAGSYVDTIQVLLTY</sequence>
<evidence type="ECO:0000259" key="2">
    <source>
        <dbReference type="Pfam" id="PF05229"/>
    </source>
</evidence>
<accession>A0A327MCH0</accession>
<feature type="signal peptide" evidence="1">
    <location>
        <begin position="1"/>
        <end position="29"/>
    </location>
</feature>
<dbReference type="PANTHER" id="PTHR37089:SF3">
    <property type="entry name" value="EXPORTED PROTEIN"/>
    <property type="match status" value="1"/>
</dbReference>
<dbReference type="Proteomes" id="UP000249065">
    <property type="component" value="Unassembled WGS sequence"/>
</dbReference>
<evidence type="ECO:0000313" key="4">
    <source>
        <dbReference type="Proteomes" id="UP000249065"/>
    </source>
</evidence>
<dbReference type="PANTHER" id="PTHR37089">
    <property type="entry name" value="PROTEIN U-RELATED"/>
    <property type="match status" value="1"/>
</dbReference>
<dbReference type="OrthoDB" id="582666at2"/>
<protein>
    <submittedName>
        <fullName evidence="3">SCPU domain-containing protein</fullName>
    </submittedName>
</protein>
<feature type="domain" description="Spore coat protein U/FanG" evidence="2">
    <location>
        <begin position="27"/>
        <end position="160"/>
    </location>
</feature>
<dbReference type="EMBL" id="QLIX01000003">
    <property type="protein sequence ID" value="RAI59972.1"/>
    <property type="molecule type" value="Genomic_DNA"/>
</dbReference>
<evidence type="ECO:0000313" key="3">
    <source>
        <dbReference type="EMBL" id="RAI59972.1"/>
    </source>
</evidence>
<dbReference type="AlphaFoldDB" id="A0A327MCH0"/>
<feature type="chain" id="PRO_5016290912" evidence="1">
    <location>
        <begin position="30"/>
        <end position="164"/>
    </location>
</feature>
<organism evidence="3 4">
    <name type="scientific">Roseicella frigidaeris</name>
    <dbReference type="NCBI Taxonomy" id="2230885"/>
    <lineage>
        <taxon>Bacteria</taxon>
        <taxon>Pseudomonadati</taxon>
        <taxon>Pseudomonadota</taxon>
        <taxon>Alphaproteobacteria</taxon>
        <taxon>Acetobacterales</taxon>
        <taxon>Roseomonadaceae</taxon>
        <taxon>Roseicella</taxon>
    </lineage>
</organism>
<proteinExistence type="predicted"/>
<dbReference type="InterPro" id="IPR053167">
    <property type="entry name" value="Spore_coat_component"/>
</dbReference>